<feature type="signal peptide" evidence="2">
    <location>
        <begin position="1"/>
        <end position="28"/>
    </location>
</feature>
<dbReference type="InterPro" id="IPR025326">
    <property type="entry name" value="DUF4232"/>
</dbReference>
<comment type="caution">
    <text evidence="4">The sequence shown here is derived from an EMBL/GenBank/DDBJ whole genome shotgun (WGS) entry which is preliminary data.</text>
</comment>
<proteinExistence type="predicted"/>
<keyword evidence="2" id="KW-0732">Signal</keyword>
<dbReference type="Pfam" id="PF14016">
    <property type="entry name" value="DUF4232"/>
    <property type="match status" value="1"/>
</dbReference>
<feature type="region of interest" description="Disordered" evidence="1">
    <location>
        <begin position="200"/>
        <end position="225"/>
    </location>
</feature>
<dbReference type="PROSITE" id="PS51257">
    <property type="entry name" value="PROKAR_LIPOPROTEIN"/>
    <property type="match status" value="1"/>
</dbReference>
<evidence type="ECO:0000256" key="1">
    <source>
        <dbReference type="SAM" id="MobiDB-lite"/>
    </source>
</evidence>
<reference evidence="4" key="1">
    <citation type="submission" date="2021-03" db="EMBL/GenBank/DDBJ databases">
        <title>Streptomyces poriferae sp. nov., a novel marine sponge-derived Actinobacteria species with anti-MRSA activity.</title>
        <authorList>
            <person name="Sandoval-Powers M."/>
            <person name="Kralova S."/>
            <person name="Nguyen G.-S."/>
            <person name="Fawwal D."/>
            <person name="Degnes K."/>
            <person name="Klinkenberg G."/>
            <person name="Sletta H."/>
            <person name="Wentzel A."/>
            <person name="Liles M.R."/>
        </authorList>
    </citation>
    <scope>NUCLEOTIDE SEQUENCE</scope>
    <source>
        <strain evidence="4">DSM 41794</strain>
    </source>
</reference>
<name>A0A939JIM7_9ACTN</name>
<feature type="domain" description="DUF4232" evidence="3">
    <location>
        <begin position="96"/>
        <end position="221"/>
    </location>
</feature>
<evidence type="ECO:0000313" key="5">
    <source>
        <dbReference type="Proteomes" id="UP000664167"/>
    </source>
</evidence>
<dbReference type="RefSeq" id="WP_206962775.1">
    <property type="nucleotide sequence ID" value="NZ_BAAAJJ010000003.1"/>
</dbReference>
<accession>A0A939JIM7</accession>
<evidence type="ECO:0000313" key="4">
    <source>
        <dbReference type="EMBL" id="MBO0513350.1"/>
    </source>
</evidence>
<dbReference type="EMBL" id="JAFLRJ010000149">
    <property type="protein sequence ID" value="MBO0513350.1"/>
    <property type="molecule type" value="Genomic_DNA"/>
</dbReference>
<evidence type="ECO:0000256" key="2">
    <source>
        <dbReference type="SAM" id="SignalP"/>
    </source>
</evidence>
<dbReference type="AlphaFoldDB" id="A0A939JIM7"/>
<gene>
    <name evidence="4" type="ORF">J0695_16305</name>
</gene>
<feature type="region of interest" description="Disordered" evidence="1">
    <location>
        <begin position="29"/>
        <end position="72"/>
    </location>
</feature>
<organism evidence="4 5">
    <name type="scientific">Streptomyces beijiangensis</name>
    <dbReference type="NCBI Taxonomy" id="163361"/>
    <lineage>
        <taxon>Bacteria</taxon>
        <taxon>Bacillati</taxon>
        <taxon>Actinomycetota</taxon>
        <taxon>Actinomycetes</taxon>
        <taxon>Kitasatosporales</taxon>
        <taxon>Streptomycetaceae</taxon>
        <taxon>Streptomyces</taxon>
    </lineage>
</organism>
<dbReference type="Proteomes" id="UP000664167">
    <property type="component" value="Unassembled WGS sequence"/>
</dbReference>
<feature type="chain" id="PRO_5039432958" evidence="2">
    <location>
        <begin position="29"/>
        <end position="225"/>
    </location>
</feature>
<keyword evidence="5" id="KW-1185">Reference proteome</keyword>
<evidence type="ECO:0000259" key="3">
    <source>
        <dbReference type="Pfam" id="PF14016"/>
    </source>
</evidence>
<sequence>MTTPVRRSVPASAALAALALLTAVGATGCGSSPKPMSAVATDGARPAPSSSYLVHADKLPTPGGTSATQAPYGSATLPEYRPSEQPKADCSAEPGLVIKTELVNAAMGLRSMTFTLTNCSGRPLALNGYPDLRVLDADRKPVTPRATPSPYGKKPAPVTLLSGETATSSVIWRNTVTDANVTATVGTYLLIAPARGDATQTVKSGEPLDLGNTGKAQVSPWARQQ</sequence>
<protein>
    <submittedName>
        <fullName evidence="4">DUF4232 domain-containing protein</fullName>
    </submittedName>
</protein>